<dbReference type="GO" id="GO:0003676">
    <property type="term" value="F:nucleic acid binding"/>
    <property type="evidence" value="ECO:0007669"/>
    <property type="project" value="InterPro"/>
</dbReference>
<evidence type="ECO:0000256" key="3">
    <source>
        <dbReference type="ARBA" id="ARBA00022614"/>
    </source>
</evidence>
<dbReference type="Gene3D" id="3.80.10.10">
    <property type="entry name" value="Ribonuclease Inhibitor"/>
    <property type="match status" value="2"/>
</dbReference>
<reference evidence="12 13" key="1">
    <citation type="journal article" date="2021" name="Cell">
        <title>Tracing the genetic footprints of vertebrate landing in non-teleost ray-finned fishes.</title>
        <authorList>
            <person name="Bi X."/>
            <person name="Wang K."/>
            <person name="Yang L."/>
            <person name="Pan H."/>
            <person name="Jiang H."/>
            <person name="Wei Q."/>
            <person name="Fang M."/>
            <person name="Yu H."/>
            <person name="Zhu C."/>
            <person name="Cai Y."/>
            <person name="He Y."/>
            <person name="Gan X."/>
            <person name="Zeng H."/>
            <person name="Yu D."/>
            <person name="Zhu Y."/>
            <person name="Jiang H."/>
            <person name="Qiu Q."/>
            <person name="Yang H."/>
            <person name="Zhang Y.E."/>
            <person name="Wang W."/>
            <person name="Zhu M."/>
            <person name="He S."/>
            <person name="Zhang G."/>
        </authorList>
    </citation>
    <scope>NUCLEOTIDE SEQUENCE [LARGE SCALE GENOMIC DNA]</scope>
    <source>
        <strain evidence="12">Bchr_013</strain>
    </source>
</reference>
<evidence type="ECO:0000256" key="11">
    <source>
        <dbReference type="SAM" id="MobiDB-lite"/>
    </source>
</evidence>
<evidence type="ECO:0000256" key="4">
    <source>
        <dbReference type="ARBA" id="ARBA00022737"/>
    </source>
</evidence>
<evidence type="ECO:0000256" key="5">
    <source>
        <dbReference type="ARBA" id="ARBA00022846"/>
    </source>
</evidence>
<dbReference type="InterPro" id="IPR032675">
    <property type="entry name" value="LRR_dom_sf"/>
</dbReference>
<keyword evidence="13" id="KW-1185">Reference proteome</keyword>
<keyword evidence="7" id="KW-0969">Cilium</keyword>
<dbReference type="PANTHER" id="PTHR45973:SF36">
    <property type="entry name" value="CENTRIOLIN"/>
    <property type="match status" value="1"/>
</dbReference>
<dbReference type="PANTHER" id="PTHR45973">
    <property type="entry name" value="PROTEIN PHOSPHATASE 1 REGULATORY SUBUNIT SDS22-RELATED"/>
    <property type="match status" value="1"/>
</dbReference>
<dbReference type="Proteomes" id="UP000886611">
    <property type="component" value="Unassembled WGS sequence"/>
</dbReference>
<evidence type="ECO:0000256" key="8">
    <source>
        <dbReference type="ARBA" id="ARBA00023212"/>
    </source>
</evidence>
<evidence type="ECO:0000256" key="9">
    <source>
        <dbReference type="ARBA" id="ARBA00023273"/>
    </source>
</evidence>
<gene>
    <name evidence="12" type="primary">Lrrc23</name>
    <name evidence="12" type="ORF">GTO96_0022961</name>
</gene>
<dbReference type="SMART" id="SM00365">
    <property type="entry name" value="LRR_SD22"/>
    <property type="match status" value="4"/>
</dbReference>
<protein>
    <recommendedName>
        <fullName evidence="10">Leucine-rich repeat-containing protein 23</fullName>
    </recommendedName>
</protein>
<feature type="non-terminal residue" evidence="12">
    <location>
        <position position="1"/>
    </location>
</feature>
<keyword evidence="9" id="KW-0966">Cell projection</keyword>
<dbReference type="EMBL" id="JAATIS010000147">
    <property type="protein sequence ID" value="KAG2470168.1"/>
    <property type="molecule type" value="Genomic_DNA"/>
</dbReference>
<evidence type="ECO:0000256" key="2">
    <source>
        <dbReference type="ARBA" id="ARBA00022490"/>
    </source>
</evidence>
<dbReference type="Pfam" id="PF14580">
    <property type="entry name" value="LRR_9"/>
    <property type="match status" value="1"/>
</dbReference>
<dbReference type="Gene3D" id="3.30.420.10">
    <property type="entry name" value="Ribonuclease H-like superfamily/Ribonuclease H"/>
    <property type="match status" value="1"/>
</dbReference>
<organism evidence="12 13">
    <name type="scientific">Polypterus senegalus</name>
    <name type="common">Senegal bichir</name>
    <dbReference type="NCBI Taxonomy" id="55291"/>
    <lineage>
        <taxon>Eukaryota</taxon>
        <taxon>Metazoa</taxon>
        <taxon>Chordata</taxon>
        <taxon>Craniata</taxon>
        <taxon>Vertebrata</taxon>
        <taxon>Euteleostomi</taxon>
        <taxon>Actinopterygii</taxon>
        <taxon>Polypteriformes</taxon>
        <taxon>Polypteridae</taxon>
        <taxon>Polypterus</taxon>
    </lineage>
</organism>
<evidence type="ECO:0000256" key="10">
    <source>
        <dbReference type="ARBA" id="ARBA00071477"/>
    </source>
</evidence>
<dbReference type="InterPro" id="IPR050576">
    <property type="entry name" value="Cilia_flagella_integrity"/>
</dbReference>
<dbReference type="SUPFAM" id="SSF52058">
    <property type="entry name" value="L domain-like"/>
    <property type="match status" value="1"/>
</dbReference>
<keyword evidence="5" id="KW-0282">Flagellum</keyword>
<dbReference type="FunFam" id="3.80.10.10:FF:001051">
    <property type="entry name" value="Leucine-rich repeat-containing 23"/>
    <property type="match status" value="1"/>
</dbReference>
<evidence type="ECO:0000256" key="1">
    <source>
        <dbReference type="ARBA" id="ARBA00004611"/>
    </source>
</evidence>
<dbReference type="InterPro" id="IPR001611">
    <property type="entry name" value="Leu-rich_rpt"/>
</dbReference>
<keyword evidence="8" id="KW-0206">Cytoskeleton</keyword>
<evidence type="ECO:0000256" key="6">
    <source>
        <dbReference type="ARBA" id="ARBA00023054"/>
    </source>
</evidence>
<evidence type="ECO:0000256" key="7">
    <source>
        <dbReference type="ARBA" id="ARBA00023069"/>
    </source>
</evidence>
<dbReference type="SMART" id="SM00369">
    <property type="entry name" value="LRR_TYP"/>
    <property type="match status" value="3"/>
</dbReference>
<dbReference type="InterPro" id="IPR003591">
    <property type="entry name" value="Leu-rich_rpt_typical-subtyp"/>
</dbReference>
<feature type="region of interest" description="Disordered" evidence="11">
    <location>
        <begin position="83"/>
        <end position="167"/>
    </location>
</feature>
<keyword evidence="2" id="KW-0963">Cytoplasm</keyword>
<evidence type="ECO:0000313" key="12">
    <source>
        <dbReference type="EMBL" id="KAG2470168.1"/>
    </source>
</evidence>
<dbReference type="InterPro" id="IPR036397">
    <property type="entry name" value="RNaseH_sf"/>
</dbReference>
<comment type="caution">
    <text evidence="12">The sequence shown here is derived from an EMBL/GenBank/DDBJ whole genome shotgun (WGS) entry which is preliminary data.</text>
</comment>
<feature type="compositionally biased region" description="Basic and acidic residues" evidence="11">
    <location>
        <begin position="114"/>
        <end position="136"/>
    </location>
</feature>
<comment type="subcellular location">
    <subcellularLocation>
        <location evidence="1">Cytoplasm</location>
        <location evidence="1">Cytoskeleton</location>
        <location evidence="1">Flagellum axoneme</location>
    </subcellularLocation>
</comment>
<sequence length="536" mass="59707">MVRGCRIPLRRRLQVNRPASVFVLSCFADAAEKLAAVPQLTTSCFGKMARCSQKTSRDARRLETAAVGDNRLVTRGGCRTVEEARVRRRGRSPLTGPSLLEREGKAGEAPPKQKASDKEGRLVADGSAAEKKKADLSRLVVASRPSEDSNSQEPLRDPAEHVPGGDGLIGSGRTIVCPLSSEIITEGLSLLCKTSTGLGHAYVKLELSDKGLTDILLVSKFIHLRFIDISSNFLNDLSPLASLTHLLWIKADVNRLTDLQDQKLEELPYLQWLNLSSNHIKVTNALSTPALEVLNLSGNQLKIISGLDYGRLSNLVTLELRGNQLETTDGIYLPNLRKLYLAQNMIKHLKGLDHLEKLTTLHLRDNQIESLKGIGEGMKSLQYLNLRGNLVPGFHSIPCLAPLSDTLRALVLSDNPLCELDDYRLRILCFLPLLERMDKDPVSFEEKEEAKERLRGDGRIRVYRRRNERYTEACTLERDRFGSMARAIPPRNVQKLAGAFVEEWGNISQQELTNLVQSKRRRCTAVLQAAGGHTRY</sequence>
<evidence type="ECO:0000313" key="13">
    <source>
        <dbReference type="Proteomes" id="UP000886611"/>
    </source>
</evidence>
<keyword evidence="3" id="KW-0433">Leucine-rich repeat</keyword>
<accession>A0A8X7XKQ1</accession>
<feature type="non-terminal residue" evidence="12">
    <location>
        <position position="536"/>
    </location>
</feature>
<proteinExistence type="predicted"/>
<dbReference type="AlphaFoldDB" id="A0A8X7XKQ1"/>
<keyword evidence="4" id="KW-0677">Repeat</keyword>
<name>A0A8X7XKQ1_POLSE</name>
<keyword evidence="6" id="KW-0175">Coiled coil</keyword>
<dbReference type="PROSITE" id="PS51450">
    <property type="entry name" value="LRR"/>
    <property type="match status" value="4"/>
</dbReference>